<gene>
    <name evidence="3" type="ORF">OMM_04116</name>
</gene>
<feature type="domain" description="AsmA" evidence="2">
    <location>
        <begin position="10"/>
        <end position="209"/>
    </location>
</feature>
<sequence length="935" mass="105566">MAKTISLVVKKLLRWVFIIVSTLTIIACAALLMAPRLFNADAFKHHIETILMTHLQRVVQIQDVSISFMPNIHLRLTGITLGNAKGFGISPQFQVKSAGIFLEIWPLIDQKFVIKRMIFDNISLTLTRLSNGQNNWEDLLNVKPPHQPSDQSKPSFTFSGSNNISVNNAEIELDDQLKKFHVKLSQLDYQCTGFLRNIVHLGFDMTATVPMKNGSWYIENHTELDGGASLSFKQNRYTINDAHIQMKTAGLLPDDQFFESHLDSTIALSYDHGAIELTNLQLQLYDILLKGNIYVRNVFDIPSISGHLTTDSQNLFPLSFISEAIGFNGPVNAEMIFQTRGNTLASVLKHSRGEVHIQTGAGNIVLPDHLLTSDSFILKPLKQANISIYLKPVQSSYSYGFQPHIKGVIKQLDSLLDLKVDTRAHIFLDSAWSDICIKKGVFDIQATWKKLSDSAYSIKGNITGNVKTRELMLENVSIKGPLINGRLDTTITTHNKKPTIDSHVSIKIDQVRNVFQAFSIPMPRFHDPTACKNIAFDGDIILTNNHMDLKNMTFMLDDSEIMGQMMYQYDPSTLNYHLTASHLNLDRQWMYWSKMHSGTDSSNKETMRVNGNIKFYDLRIYNLTIDDMHIKYSAKDSVYRFSPMSGSMYGGKFSGHWTFDYQPRIPKVSLLLHCKDIQVEQYLKDYYQFDQVIGQLHMTASLSWDFKNRRMIRSSINGNAKLELSNAAINGILIVPTDVQKQILENYHQQPALDLPKKQYLDTITGHVKFRNGTMQNSNLIAYAKGLRIKGKGSLNIVKQEVDYLFYVGIKPFPIIPYHVQGSIWNAKTSLDTSEFLKVAVSDFFKQAGKLGQNTLKDTLDISGRAFDVNTEPIKDTVDKSSATIKKTITKSSGTIRETLTVGGDILRAGKHAIQSLGSRLKGLFIREEKQSQTN</sequence>
<dbReference type="PROSITE" id="PS51257">
    <property type="entry name" value="PROKAR_LIPOPROTEIN"/>
    <property type="match status" value="1"/>
</dbReference>
<evidence type="ECO:0000259" key="2">
    <source>
        <dbReference type="Pfam" id="PF05170"/>
    </source>
</evidence>
<dbReference type="InterPro" id="IPR007844">
    <property type="entry name" value="AsmA"/>
</dbReference>
<organism evidence="3 4">
    <name type="scientific">Candidatus Magnetoglobus multicellularis str. Araruama</name>
    <dbReference type="NCBI Taxonomy" id="890399"/>
    <lineage>
        <taxon>Bacteria</taxon>
        <taxon>Pseudomonadati</taxon>
        <taxon>Thermodesulfobacteriota</taxon>
        <taxon>Desulfobacteria</taxon>
        <taxon>Desulfobacterales</taxon>
        <taxon>Desulfobacteraceae</taxon>
        <taxon>Candidatus Magnetoglobus</taxon>
    </lineage>
</organism>
<dbReference type="EMBL" id="ATBP01000722">
    <property type="protein sequence ID" value="ETR69160.1"/>
    <property type="molecule type" value="Genomic_DNA"/>
</dbReference>
<feature type="transmembrane region" description="Helical" evidence="1">
    <location>
        <begin position="12"/>
        <end position="34"/>
    </location>
</feature>
<comment type="caution">
    <text evidence="3">The sequence shown here is derived from an EMBL/GenBank/DDBJ whole genome shotgun (WGS) entry which is preliminary data.</text>
</comment>
<proteinExistence type="predicted"/>
<dbReference type="PANTHER" id="PTHR30441:SF4">
    <property type="entry name" value="PROTEIN ASMA"/>
    <property type="match status" value="1"/>
</dbReference>
<keyword evidence="1" id="KW-0812">Transmembrane</keyword>
<dbReference type="InterPro" id="IPR052894">
    <property type="entry name" value="AsmA-related"/>
</dbReference>
<protein>
    <recommendedName>
        <fullName evidence="2">AsmA domain-containing protein</fullName>
    </recommendedName>
</protein>
<dbReference type="Proteomes" id="UP000189670">
    <property type="component" value="Unassembled WGS sequence"/>
</dbReference>
<evidence type="ECO:0000313" key="3">
    <source>
        <dbReference type="EMBL" id="ETR69160.1"/>
    </source>
</evidence>
<dbReference type="PANTHER" id="PTHR30441">
    <property type="entry name" value="DUF748 DOMAIN-CONTAINING PROTEIN"/>
    <property type="match status" value="1"/>
</dbReference>
<reference evidence="4" key="1">
    <citation type="submission" date="2012-11" db="EMBL/GenBank/DDBJ databases">
        <authorList>
            <person name="Lucero-Rivera Y.E."/>
            <person name="Tovar-Ramirez D."/>
        </authorList>
    </citation>
    <scope>NUCLEOTIDE SEQUENCE [LARGE SCALE GENOMIC DNA]</scope>
    <source>
        <strain evidence="4">Araruama</strain>
    </source>
</reference>
<dbReference type="Pfam" id="PF05170">
    <property type="entry name" value="AsmA"/>
    <property type="match status" value="2"/>
</dbReference>
<keyword evidence="1" id="KW-0472">Membrane</keyword>
<dbReference type="GO" id="GO:0005886">
    <property type="term" value="C:plasma membrane"/>
    <property type="evidence" value="ECO:0007669"/>
    <property type="project" value="TreeGrafter"/>
</dbReference>
<feature type="domain" description="AsmA" evidence="2">
    <location>
        <begin position="579"/>
        <end position="778"/>
    </location>
</feature>
<evidence type="ECO:0000256" key="1">
    <source>
        <dbReference type="SAM" id="Phobius"/>
    </source>
</evidence>
<evidence type="ECO:0000313" key="4">
    <source>
        <dbReference type="Proteomes" id="UP000189670"/>
    </source>
</evidence>
<name>A0A1V1P2W6_9BACT</name>
<keyword evidence="1" id="KW-1133">Transmembrane helix</keyword>
<dbReference type="AlphaFoldDB" id="A0A1V1P2W6"/>
<dbReference type="GO" id="GO:0090313">
    <property type="term" value="P:regulation of protein targeting to membrane"/>
    <property type="evidence" value="ECO:0007669"/>
    <property type="project" value="TreeGrafter"/>
</dbReference>
<accession>A0A1V1P2W6</accession>